<organism evidence="2 3">
    <name type="scientific">Nocardiopsis tropica</name>
    <dbReference type="NCBI Taxonomy" id="109330"/>
    <lineage>
        <taxon>Bacteria</taxon>
        <taxon>Bacillati</taxon>
        <taxon>Actinomycetota</taxon>
        <taxon>Actinomycetes</taxon>
        <taxon>Streptosporangiales</taxon>
        <taxon>Nocardiopsidaceae</taxon>
        <taxon>Nocardiopsis</taxon>
    </lineage>
</organism>
<evidence type="ECO:0000313" key="2">
    <source>
        <dbReference type="EMBL" id="MES0837552.1"/>
    </source>
</evidence>
<feature type="compositionally biased region" description="Low complexity" evidence="1">
    <location>
        <begin position="481"/>
        <end position="491"/>
    </location>
</feature>
<keyword evidence="3" id="KW-1185">Reference proteome</keyword>
<accession>A0ABV2A2H7</accession>
<evidence type="ECO:0000256" key="1">
    <source>
        <dbReference type="SAM" id="MobiDB-lite"/>
    </source>
</evidence>
<dbReference type="EMBL" id="JBEQNB010000018">
    <property type="protein sequence ID" value="MES0837552.1"/>
    <property type="molecule type" value="Genomic_DNA"/>
</dbReference>
<dbReference type="SUPFAM" id="SSF52540">
    <property type="entry name" value="P-loop containing nucleoside triphosphate hydrolases"/>
    <property type="match status" value="1"/>
</dbReference>
<protein>
    <submittedName>
        <fullName evidence="2">ATP-binding protein</fullName>
    </submittedName>
</protein>
<name>A0ABV2A2H7_9ACTN</name>
<sequence length="512" mass="55297">MDEEGRDRHSAADRVPPVRQVVSAENGGYAYAVAHGDMHVNQQSGPVYLLHEHRRPTAPEEGGPLERPGHLLDARSRVVGFTGRADELADVTAWRDADGPRVSALWVHGPGGQGKTRLAMECADRGLDDGWKVVTAVHGAGAVSTDHAGQDLGLRGARGLLLVVDYADRWPLTHLNWLLSNSLLHAEVPTRLLLLARSTAMWSPVRHSLEKAFHARTRSLALPPVRNGASQREEMFTAARDSFARRYGVSDPSAVPAPARIGDPEFGSVLTLHMAALVAVDAHVHGVRPPEDAVGLSTYLLDREREHWTRLYENAAAGLDYATAPGTMHRSVFTAALTGALPYSQGVTVADRLGFPDPHRLLADHSVCYPPAEPEKVLEPLYPDRFAEDLLAVALPGHGIPEHPPSPWGRHTVDLLVDTAAPRPAPDLSAARVDLPGGGGRARPVAPCRGPRRRPVGTRSRARDLRRRRVPRGAGAPGPLPGDAGVRRGMLPGPPPDRPGRRYRRAGQAHRG</sequence>
<comment type="caution">
    <text evidence="2">The sequence shown here is derived from an EMBL/GenBank/DDBJ whole genome shotgun (WGS) entry which is preliminary data.</text>
</comment>
<proteinExistence type="predicted"/>
<dbReference type="GO" id="GO:0005524">
    <property type="term" value="F:ATP binding"/>
    <property type="evidence" value="ECO:0007669"/>
    <property type="project" value="UniProtKB-KW"/>
</dbReference>
<gene>
    <name evidence="2" type="ORF">ABUK86_27515</name>
</gene>
<evidence type="ECO:0000313" key="3">
    <source>
        <dbReference type="Proteomes" id="UP001432401"/>
    </source>
</evidence>
<reference evidence="2 3" key="1">
    <citation type="submission" date="2024-06" db="EMBL/GenBank/DDBJ databases">
        <authorList>
            <person name="Bataeva Y.V."/>
            <person name="Grigorian L.N."/>
            <person name="Solomentsev V.I."/>
        </authorList>
    </citation>
    <scope>NUCLEOTIDE SEQUENCE [LARGE SCALE GENOMIC DNA]</scope>
    <source>
        <strain evidence="3">SCPM-O-B-12605 (RCAM04882)</strain>
    </source>
</reference>
<feature type="compositionally biased region" description="Basic residues" evidence="1">
    <location>
        <begin position="501"/>
        <end position="512"/>
    </location>
</feature>
<dbReference type="RefSeq" id="WP_352986451.1">
    <property type="nucleotide sequence ID" value="NZ_JBEQNB010000018.1"/>
</dbReference>
<feature type="region of interest" description="Disordered" evidence="1">
    <location>
        <begin position="423"/>
        <end position="512"/>
    </location>
</feature>
<dbReference type="Proteomes" id="UP001432401">
    <property type="component" value="Unassembled WGS sequence"/>
</dbReference>
<dbReference type="Gene3D" id="3.40.50.300">
    <property type="entry name" value="P-loop containing nucleotide triphosphate hydrolases"/>
    <property type="match status" value="1"/>
</dbReference>
<keyword evidence="2" id="KW-0067">ATP-binding</keyword>
<keyword evidence="2" id="KW-0547">Nucleotide-binding</keyword>
<dbReference type="InterPro" id="IPR027417">
    <property type="entry name" value="P-loop_NTPase"/>
</dbReference>